<dbReference type="InterPro" id="IPR011041">
    <property type="entry name" value="Quinoprot_gluc/sorb_DH_b-prop"/>
</dbReference>
<organism evidence="1 2">
    <name type="scientific">Salmonella enterica subsp. indica</name>
    <dbReference type="NCBI Taxonomy" id="59207"/>
    <lineage>
        <taxon>Bacteria</taxon>
        <taxon>Pseudomonadati</taxon>
        <taxon>Pseudomonadota</taxon>
        <taxon>Gammaproteobacteria</taxon>
        <taxon>Enterobacterales</taxon>
        <taxon>Enterobacteriaceae</taxon>
        <taxon>Salmonella</taxon>
    </lineage>
</organism>
<dbReference type="EMBL" id="UGYB01000001">
    <property type="protein sequence ID" value="SUI01256.1"/>
    <property type="molecule type" value="Genomic_DNA"/>
</dbReference>
<proteinExistence type="predicted"/>
<evidence type="ECO:0000313" key="2">
    <source>
        <dbReference type="Proteomes" id="UP000254220"/>
    </source>
</evidence>
<gene>
    <name evidence="1" type="ORF">NCTC12420_00948</name>
</gene>
<sequence>MSFVVKPLWEKLFEGYYITGCAVRNKNVVYLCARAKNPDMSDRLDMFDVEIPTRFIALYPYLPKYNTTPEQAYGVTYWHEGGMERPGVGIALKPIEEGLMFSQNEDGFVQPRGLGDNTPEYIDKKHFPCTQKIKCIEGYAWSVGMGRRIYKRTDTGQWDKVDAGFPVIESNTDQGFSDLDAFSDQDIYAVGGQGDVWRYDGHKWNMCGFPSNEQLSTVVCAPDGHVYIGGEGGNLWVGRENTWKKVYEGQSTILWNEMRWFEGKLWLASDYMLKVWDGKTLERPKDGDNPVVLSGHIDARDGILVVAGGYTIDLYDGQEWKSIMKPF</sequence>
<evidence type="ECO:0000313" key="1">
    <source>
        <dbReference type="EMBL" id="SUI01256.1"/>
    </source>
</evidence>
<dbReference type="Proteomes" id="UP000254220">
    <property type="component" value="Unassembled WGS sequence"/>
</dbReference>
<dbReference type="AlphaFoldDB" id="A0A379XL39"/>
<dbReference type="RefSeq" id="WP_079776863.1">
    <property type="nucleotide sequence ID" value="NZ_DADWZK010000032.1"/>
</dbReference>
<protein>
    <submittedName>
        <fullName evidence="1">Uncharacterized protein related to plant photosystem II stability/assembly factor</fullName>
    </submittedName>
</protein>
<reference evidence="1 2" key="1">
    <citation type="submission" date="2018-06" db="EMBL/GenBank/DDBJ databases">
        <authorList>
            <consortium name="Pathogen Informatics"/>
            <person name="Doyle S."/>
        </authorList>
    </citation>
    <scope>NUCLEOTIDE SEQUENCE [LARGE SCALE GENOMIC DNA]</scope>
    <source>
        <strain evidence="1 2">NCTC12420</strain>
    </source>
</reference>
<dbReference type="SUPFAM" id="SSF50952">
    <property type="entry name" value="Soluble quinoprotein glucose dehydrogenase"/>
    <property type="match status" value="1"/>
</dbReference>
<name>A0A379XL39_SALER</name>
<accession>A0A379XL39</accession>